<sequence length="304" mass="35796">MALFFKDLFPESSSFFAFDVLFGESYIELNNRKYKYNEVLTDFLNYDIAEYKNAAAQGRSTDRLNEIIREMPLFRNFAASRMDGITEQEYAALLEDLELLERYRSFLKEATRKKDRRFIQQIAKNGMSAFVADKTMGLSDRRAAAVSNLQYLLLEDEHGTAALFERMSFTRLIDFLYTDFFKGIMKESMPKQCKLCGRYFLLEKGFQYEYCSGVFEAGQTCREVGSAERFKQKTANNDVWKLHQRAYKKYYARVLKKTMSKSDFNEWTGYAEKLRDETLPLYLKAMAEEVVFDLSDYSRRLNDR</sequence>
<reference evidence="1" key="1">
    <citation type="submission" date="2024-06" db="EMBL/GenBank/DDBJ databases">
        <title>Lacrimispora cavernae sp. nov., a novel anaerobe isolated from bat guano pile inside a cave.</title>
        <authorList>
            <person name="Miller S.L."/>
            <person name="Lu N."/>
            <person name="King J."/>
            <person name="Sankaranarayanan K."/>
            <person name="Lawson P.A."/>
        </authorList>
    </citation>
    <scope>NUCLEOTIDE SEQUENCE</scope>
    <source>
        <strain evidence="1">BS-2</strain>
    </source>
</reference>
<dbReference type="InterPro" id="IPR045722">
    <property type="entry name" value="DUF6076"/>
</dbReference>
<accession>A0AAU7PR83</accession>
<gene>
    <name evidence="1" type="ORF">ABFV83_02880</name>
</gene>
<dbReference type="Pfam" id="PF19553">
    <property type="entry name" value="DUF6076"/>
    <property type="match status" value="1"/>
</dbReference>
<name>A0AAU7PR83_9FIRM</name>
<proteinExistence type="predicted"/>
<organism evidence="1">
    <name type="scientific">Lacrimispora sp. BS-2</name>
    <dbReference type="NCBI Taxonomy" id="3151850"/>
    <lineage>
        <taxon>Bacteria</taxon>
        <taxon>Bacillati</taxon>
        <taxon>Bacillota</taxon>
        <taxon>Clostridia</taxon>
        <taxon>Lachnospirales</taxon>
        <taxon>Lachnospiraceae</taxon>
        <taxon>Lacrimispora</taxon>
    </lineage>
</organism>
<evidence type="ECO:0000313" key="1">
    <source>
        <dbReference type="EMBL" id="XBS54753.1"/>
    </source>
</evidence>
<protein>
    <submittedName>
        <fullName evidence="1">DUF6076 domain-containing protein</fullName>
    </submittedName>
</protein>
<dbReference type="EMBL" id="CP157940">
    <property type="protein sequence ID" value="XBS54753.1"/>
    <property type="molecule type" value="Genomic_DNA"/>
</dbReference>
<dbReference type="AlphaFoldDB" id="A0AAU7PR83"/>
<dbReference type="RefSeq" id="WP_349947442.1">
    <property type="nucleotide sequence ID" value="NZ_CP157940.1"/>
</dbReference>